<evidence type="ECO:0000256" key="7">
    <source>
        <dbReference type="ARBA" id="ARBA00022833"/>
    </source>
</evidence>
<evidence type="ECO:0000256" key="3">
    <source>
        <dbReference type="ARBA" id="ARBA00022602"/>
    </source>
</evidence>
<keyword evidence="3" id="KW-0637">Prenyltransferase</keyword>
<evidence type="ECO:0000256" key="8">
    <source>
        <dbReference type="SAM" id="MobiDB-lite"/>
    </source>
</evidence>
<dbReference type="Gene3D" id="1.50.10.20">
    <property type="match status" value="1"/>
</dbReference>
<proteinExistence type="inferred from homology"/>
<evidence type="ECO:0000256" key="4">
    <source>
        <dbReference type="ARBA" id="ARBA00022679"/>
    </source>
</evidence>
<dbReference type="InterPro" id="IPR045089">
    <property type="entry name" value="PGGT1B-like"/>
</dbReference>
<evidence type="ECO:0000256" key="5">
    <source>
        <dbReference type="ARBA" id="ARBA00022723"/>
    </source>
</evidence>
<feature type="domain" description="Prenyltransferase alpha-alpha toroid" evidence="9">
    <location>
        <begin position="84"/>
        <end position="114"/>
    </location>
</feature>
<dbReference type="InterPro" id="IPR001330">
    <property type="entry name" value="Prenyltrans"/>
</dbReference>
<evidence type="ECO:0000313" key="11">
    <source>
        <dbReference type="Proteomes" id="UP000269721"/>
    </source>
</evidence>
<keyword evidence="5" id="KW-0479">Metal-binding</keyword>
<dbReference type="EMBL" id="KZ997357">
    <property type="protein sequence ID" value="RKO87524.1"/>
    <property type="molecule type" value="Genomic_DNA"/>
</dbReference>
<keyword evidence="7" id="KW-0862">Zinc</keyword>
<gene>
    <name evidence="10" type="ORF">BDK51DRAFT_28287</name>
</gene>
<keyword evidence="11" id="KW-1185">Reference proteome</keyword>
<protein>
    <submittedName>
        <fullName evidence="10">Terpenoid cyclases/protein prenyltransferase alpha-alpha toroid</fullName>
    </submittedName>
</protein>
<evidence type="ECO:0000256" key="6">
    <source>
        <dbReference type="ARBA" id="ARBA00022737"/>
    </source>
</evidence>
<dbReference type="AlphaFoldDB" id="A0A4P9W5I7"/>
<evidence type="ECO:0000256" key="1">
    <source>
        <dbReference type="ARBA" id="ARBA00001947"/>
    </source>
</evidence>
<name>A0A4P9W5I7_9FUNG</name>
<dbReference type="InterPro" id="IPR008930">
    <property type="entry name" value="Terpenoid_cyclase/PrenylTrfase"/>
</dbReference>
<dbReference type="Pfam" id="PF00432">
    <property type="entry name" value="Prenyltrans"/>
    <property type="match status" value="2"/>
</dbReference>
<sequence length="268" mass="28706">MPIISPVTADSDDSDSWESVSPTDPLRSSSPRRRTTPLADALSEDDSLPTESSDLQRQVEDSIYTYYAPYKDLIAPMPIDDLPLHRAAHSEYVNQGLKGLGPGFCGLDASRPWLGGRGPQTCWLGEVTNATGGFGGGPGQLSHLAGSYAAVNVLAIIGTKEAFEVVNRKKYLEWLLSLKQPDGSFVMHIGGERDVRGTYCALASAKLLNLLTPELVDGVAEFVVRCQSYEGGISCRPGNEAHGGYTFCALAAMEILGKAELLDLDALT</sequence>
<dbReference type="OrthoDB" id="10261146at2759"/>
<dbReference type="Proteomes" id="UP000269721">
    <property type="component" value="Unassembled WGS sequence"/>
</dbReference>
<dbReference type="PANTHER" id="PTHR11774:SF6">
    <property type="entry name" value="PROTEIN FARNESYLTRANSFERASE SUBUNIT BETA"/>
    <property type="match status" value="1"/>
</dbReference>
<feature type="non-terminal residue" evidence="10">
    <location>
        <position position="268"/>
    </location>
</feature>
<accession>A0A4P9W5I7</accession>
<organism evidence="10 11">
    <name type="scientific">Blyttiomyces helicus</name>
    <dbReference type="NCBI Taxonomy" id="388810"/>
    <lineage>
        <taxon>Eukaryota</taxon>
        <taxon>Fungi</taxon>
        <taxon>Fungi incertae sedis</taxon>
        <taxon>Chytridiomycota</taxon>
        <taxon>Chytridiomycota incertae sedis</taxon>
        <taxon>Chytridiomycetes</taxon>
        <taxon>Chytridiomycetes incertae sedis</taxon>
        <taxon>Blyttiomyces</taxon>
    </lineage>
</organism>
<dbReference type="GO" id="GO:0046872">
    <property type="term" value="F:metal ion binding"/>
    <property type="evidence" value="ECO:0007669"/>
    <property type="project" value="UniProtKB-KW"/>
</dbReference>
<reference evidence="11" key="1">
    <citation type="journal article" date="2018" name="Nat. Microbiol.">
        <title>Leveraging single-cell genomics to expand the fungal tree of life.</title>
        <authorList>
            <person name="Ahrendt S.R."/>
            <person name="Quandt C.A."/>
            <person name="Ciobanu D."/>
            <person name="Clum A."/>
            <person name="Salamov A."/>
            <person name="Andreopoulos B."/>
            <person name="Cheng J.F."/>
            <person name="Woyke T."/>
            <person name="Pelin A."/>
            <person name="Henrissat B."/>
            <person name="Reynolds N.K."/>
            <person name="Benny G.L."/>
            <person name="Smith M.E."/>
            <person name="James T.Y."/>
            <person name="Grigoriev I.V."/>
        </authorList>
    </citation>
    <scope>NUCLEOTIDE SEQUENCE [LARGE SCALE GENOMIC DNA]</scope>
</reference>
<feature type="region of interest" description="Disordered" evidence="8">
    <location>
        <begin position="1"/>
        <end position="55"/>
    </location>
</feature>
<comment type="similarity">
    <text evidence="2">Belongs to the protein prenyltransferase subunit beta family.</text>
</comment>
<dbReference type="GO" id="GO:0004660">
    <property type="term" value="F:protein farnesyltransferase activity"/>
    <property type="evidence" value="ECO:0007669"/>
    <property type="project" value="TreeGrafter"/>
</dbReference>
<dbReference type="SUPFAM" id="SSF48239">
    <property type="entry name" value="Terpenoid cyclases/Protein prenyltransferases"/>
    <property type="match status" value="1"/>
</dbReference>
<keyword evidence="4 10" id="KW-0808">Transferase</keyword>
<keyword evidence="6" id="KW-0677">Repeat</keyword>
<evidence type="ECO:0000256" key="2">
    <source>
        <dbReference type="ARBA" id="ARBA00010497"/>
    </source>
</evidence>
<dbReference type="GO" id="GO:0005965">
    <property type="term" value="C:protein farnesyltransferase complex"/>
    <property type="evidence" value="ECO:0007669"/>
    <property type="project" value="TreeGrafter"/>
</dbReference>
<evidence type="ECO:0000259" key="9">
    <source>
        <dbReference type="Pfam" id="PF00432"/>
    </source>
</evidence>
<dbReference type="PANTHER" id="PTHR11774">
    <property type="entry name" value="GERANYLGERANYL TRANSFERASE TYPE BETA SUBUNIT"/>
    <property type="match status" value="1"/>
</dbReference>
<feature type="domain" description="Prenyltransferase alpha-alpha toroid" evidence="9">
    <location>
        <begin position="123"/>
        <end position="267"/>
    </location>
</feature>
<evidence type="ECO:0000313" key="10">
    <source>
        <dbReference type="EMBL" id="RKO87524.1"/>
    </source>
</evidence>
<comment type="cofactor">
    <cofactor evidence="1">
        <name>Zn(2+)</name>
        <dbReference type="ChEBI" id="CHEBI:29105"/>
    </cofactor>
</comment>